<name>A0A419QA85_CLOSI</name>
<organism evidence="1 2">
    <name type="scientific">Clonorchis sinensis</name>
    <name type="common">Chinese liver fluke</name>
    <dbReference type="NCBI Taxonomy" id="79923"/>
    <lineage>
        <taxon>Eukaryota</taxon>
        <taxon>Metazoa</taxon>
        <taxon>Spiralia</taxon>
        <taxon>Lophotrochozoa</taxon>
        <taxon>Platyhelminthes</taxon>
        <taxon>Trematoda</taxon>
        <taxon>Digenea</taxon>
        <taxon>Opisthorchiida</taxon>
        <taxon>Opisthorchiata</taxon>
        <taxon>Opisthorchiidae</taxon>
        <taxon>Clonorchis</taxon>
    </lineage>
</organism>
<sequence>MRPIHPQNGYFLIMGVFSSRICALLRVERNFLNPPVPQLATSGFLDLGRCIHPPPSHELPNKLMGVACADLYSSATNRRNEPNKQKPDWLLT</sequence>
<gene>
    <name evidence="1" type="ORF">CSKR_114428</name>
</gene>
<protein>
    <submittedName>
        <fullName evidence="1">Uncharacterized protein</fullName>
    </submittedName>
</protein>
<evidence type="ECO:0000313" key="2">
    <source>
        <dbReference type="Proteomes" id="UP000286415"/>
    </source>
</evidence>
<evidence type="ECO:0000313" key="1">
    <source>
        <dbReference type="EMBL" id="KAG5449512.1"/>
    </source>
</evidence>
<accession>A0A419QA85</accession>
<comment type="caution">
    <text evidence="1">The sequence shown here is derived from an EMBL/GenBank/DDBJ whole genome shotgun (WGS) entry which is preliminary data.</text>
</comment>
<proteinExistence type="predicted"/>
<reference evidence="1 2" key="1">
    <citation type="journal article" date="2018" name="Biotechnol. Adv.">
        <title>Improved genomic resources and new bioinformatic workflow for the carcinogenic parasite Clonorchis sinensis: Biotechnological implications.</title>
        <authorList>
            <person name="Wang D."/>
            <person name="Korhonen P.K."/>
            <person name="Gasser R.B."/>
            <person name="Young N.D."/>
        </authorList>
    </citation>
    <scope>NUCLEOTIDE SEQUENCE [LARGE SCALE GENOMIC DNA]</scope>
    <source>
        <strain evidence="1">Cs-k2</strain>
    </source>
</reference>
<dbReference type="AlphaFoldDB" id="A0A419QA85"/>
<dbReference type="Proteomes" id="UP000286415">
    <property type="component" value="Unassembled WGS sequence"/>
</dbReference>
<keyword evidence="2" id="KW-1185">Reference proteome</keyword>
<reference evidence="1 2" key="2">
    <citation type="journal article" date="2021" name="Genomics">
        <title>High-quality reference genome for Clonorchis sinensis.</title>
        <authorList>
            <person name="Young N.D."/>
            <person name="Stroehlein A.J."/>
            <person name="Kinkar L."/>
            <person name="Wang T."/>
            <person name="Sohn W.M."/>
            <person name="Chang B.C.H."/>
            <person name="Kaur P."/>
            <person name="Weisz D."/>
            <person name="Dudchenko O."/>
            <person name="Aiden E.L."/>
            <person name="Korhonen P.K."/>
            <person name="Gasser R.B."/>
        </authorList>
    </citation>
    <scope>NUCLEOTIDE SEQUENCE [LARGE SCALE GENOMIC DNA]</scope>
    <source>
        <strain evidence="1">Cs-k2</strain>
    </source>
</reference>
<dbReference type="InParanoid" id="A0A419QA85"/>
<dbReference type="EMBL" id="NIRI02000042">
    <property type="protein sequence ID" value="KAG5449512.1"/>
    <property type="molecule type" value="Genomic_DNA"/>
</dbReference>